<protein>
    <submittedName>
        <fullName evidence="1">Uncharacterized protein</fullName>
    </submittedName>
</protein>
<name>A0A8S3Z211_9EUPU</name>
<keyword evidence="2" id="KW-1185">Reference proteome</keyword>
<sequence>MPSDVFIDDVTHDKHDFDGDIFLSSGIMSPRELYLTELSQCNDVLVDHMHFKEASSSDSGISTLDDLHDVANVTDLNSILDTDFKEFDFSFDFLVTKAEHDDVFDPGVIIKAEPRSPYSYSE</sequence>
<evidence type="ECO:0000313" key="2">
    <source>
        <dbReference type="Proteomes" id="UP000678393"/>
    </source>
</evidence>
<proteinExistence type="predicted"/>
<organism evidence="1 2">
    <name type="scientific">Candidula unifasciata</name>
    <dbReference type="NCBI Taxonomy" id="100452"/>
    <lineage>
        <taxon>Eukaryota</taxon>
        <taxon>Metazoa</taxon>
        <taxon>Spiralia</taxon>
        <taxon>Lophotrochozoa</taxon>
        <taxon>Mollusca</taxon>
        <taxon>Gastropoda</taxon>
        <taxon>Heterobranchia</taxon>
        <taxon>Euthyneura</taxon>
        <taxon>Panpulmonata</taxon>
        <taxon>Eupulmonata</taxon>
        <taxon>Stylommatophora</taxon>
        <taxon>Helicina</taxon>
        <taxon>Helicoidea</taxon>
        <taxon>Geomitridae</taxon>
        <taxon>Candidula</taxon>
    </lineage>
</organism>
<dbReference type="EMBL" id="CAJHNH020001060">
    <property type="protein sequence ID" value="CAG5121311.1"/>
    <property type="molecule type" value="Genomic_DNA"/>
</dbReference>
<comment type="caution">
    <text evidence="1">The sequence shown here is derived from an EMBL/GenBank/DDBJ whole genome shotgun (WGS) entry which is preliminary data.</text>
</comment>
<dbReference type="Proteomes" id="UP000678393">
    <property type="component" value="Unassembled WGS sequence"/>
</dbReference>
<reference evidence="1" key="1">
    <citation type="submission" date="2021-04" db="EMBL/GenBank/DDBJ databases">
        <authorList>
            <consortium name="Molecular Ecology Group"/>
        </authorList>
    </citation>
    <scope>NUCLEOTIDE SEQUENCE</scope>
</reference>
<dbReference type="AlphaFoldDB" id="A0A8S3Z211"/>
<accession>A0A8S3Z211</accession>
<dbReference type="OrthoDB" id="6152605at2759"/>
<evidence type="ECO:0000313" key="1">
    <source>
        <dbReference type="EMBL" id="CAG5121311.1"/>
    </source>
</evidence>
<feature type="non-terminal residue" evidence="1">
    <location>
        <position position="1"/>
    </location>
</feature>
<gene>
    <name evidence="1" type="ORF">CUNI_LOCUS6869</name>
</gene>